<organism evidence="5 6">
    <name type="scientific">Friedmanniomyces endolithicus</name>
    <dbReference type="NCBI Taxonomy" id="329885"/>
    <lineage>
        <taxon>Eukaryota</taxon>
        <taxon>Fungi</taxon>
        <taxon>Dikarya</taxon>
        <taxon>Ascomycota</taxon>
        <taxon>Pezizomycotina</taxon>
        <taxon>Dothideomycetes</taxon>
        <taxon>Dothideomycetidae</taxon>
        <taxon>Mycosphaerellales</taxon>
        <taxon>Teratosphaeriaceae</taxon>
        <taxon>Friedmanniomyces</taxon>
    </lineage>
</organism>
<comment type="caution">
    <text evidence="5">The sequence shown here is derived from an EMBL/GenBank/DDBJ whole genome shotgun (WGS) entry which is preliminary data.</text>
</comment>
<reference evidence="5" key="1">
    <citation type="submission" date="2023-06" db="EMBL/GenBank/DDBJ databases">
        <title>Black Yeasts Isolated from many extreme environments.</title>
        <authorList>
            <person name="Coleine C."/>
            <person name="Stajich J.E."/>
            <person name="Selbmann L."/>
        </authorList>
    </citation>
    <scope>NUCLEOTIDE SEQUENCE</scope>
    <source>
        <strain evidence="5">CCFEE 5200</strain>
    </source>
</reference>
<dbReference type="AlphaFoldDB" id="A0AAN6JXU9"/>
<proteinExistence type="predicted"/>
<evidence type="ECO:0000256" key="2">
    <source>
        <dbReference type="SAM" id="Phobius"/>
    </source>
</evidence>
<keyword evidence="2" id="KW-0472">Membrane</keyword>
<dbReference type="EMBL" id="JAUJLE010000576">
    <property type="protein sequence ID" value="KAK0953012.1"/>
    <property type="molecule type" value="Genomic_DNA"/>
</dbReference>
<gene>
    <name evidence="5" type="ORF">LTR91_024084</name>
</gene>
<accession>A0AAN6JXU9</accession>
<evidence type="ECO:0000313" key="6">
    <source>
        <dbReference type="Proteomes" id="UP001175353"/>
    </source>
</evidence>
<feature type="region of interest" description="Disordered" evidence="1">
    <location>
        <begin position="40"/>
        <end position="87"/>
    </location>
</feature>
<evidence type="ECO:0000259" key="4">
    <source>
        <dbReference type="Pfam" id="PF24866"/>
    </source>
</evidence>
<dbReference type="PANTHER" id="PTHR42091:SF1">
    <property type="entry name" value="CONSERVED GLYCINE-RICH PROTEIN (AFU_ORTHOLOGUE AFUA_7G02440)"/>
    <property type="match status" value="1"/>
</dbReference>
<protein>
    <recommendedName>
        <fullName evidence="4">DUF7732 domain-containing protein</fullName>
    </recommendedName>
</protein>
<dbReference type="InterPro" id="IPR056634">
    <property type="entry name" value="DUF7732"/>
</dbReference>
<evidence type="ECO:0000256" key="3">
    <source>
        <dbReference type="SAM" id="SignalP"/>
    </source>
</evidence>
<feature type="transmembrane region" description="Helical" evidence="2">
    <location>
        <begin position="273"/>
        <end position="289"/>
    </location>
</feature>
<dbReference type="Proteomes" id="UP001175353">
    <property type="component" value="Unassembled WGS sequence"/>
</dbReference>
<keyword evidence="2" id="KW-0812">Transmembrane</keyword>
<keyword evidence="2" id="KW-1133">Transmembrane helix</keyword>
<feature type="domain" description="DUF7732" evidence="4">
    <location>
        <begin position="96"/>
        <end position="212"/>
    </location>
</feature>
<evidence type="ECO:0000313" key="5">
    <source>
        <dbReference type="EMBL" id="KAK0953012.1"/>
    </source>
</evidence>
<feature type="chain" id="PRO_5043014034" description="DUF7732 domain-containing protein" evidence="3">
    <location>
        <begin position="20"/>
        <end position="290"/>
    </location>
</feature>
<keyword evidence="3" id="KW-0732">Signal</keyword>
<dbReference type="PANTHER" id="PTHR42091">
    <property type="entry name" value="CONSERVED GLYCINE-RICH PROTEIN (AFU_ORTHOLOGUE AFUA_7G02440)"/>
    <property type="match status" value="1"/>
</dbReference>
<feature type="signal peptide" evidence="3">
    <location>
        <begin position="1"/>
        <end position="19"/>
    </location>
</feature>
<sequence length="290" mass="29208">MKIPQTLLLLLGLATTIHALALPASLANIANSSKALFKRKGGGGGRGSSGSSISSSSSTSSSGSGSRSGISSTTSNTGGRTTSGSGIAPSYGGGRYYGGGASAPYSAGSRSPGGVAPYLLAGSALAFFPGVWLYGAYAYPYHGAYTYHNETGNRNDTRPVQCLCAQYAECGCDNNTDSSYLSSVANNATVSRVADVNGTSTLLINGTLENGTTASGGSDSAAGSLRLGVVEKGSSGGWWLIYSLLIADAAAASEKIKAASSAAGSFRQGLAEMSGWWVMVAGLGWILWLM</sequence>
<feature type="compositionally biased region" description="Low complexity" evidence="1">
    <location>
        <begin position="49"/>
        <end position="87"/>
    </location>
</feature>
<keyword evidence="6" id="KW-1185">Reference proteome</keyword>
<dbReference type="Pfam" id="PF24866">
    <property type="entry name" value="DUF7732"/>
    <property type="match status" value="1"/>
</dbReference>
<name>A0AAN6JXU9_9PEZI</name>
<evidence type="ECO:0000256" key="1">
    <source>
        <dbReference type="SAM" id="MobiDB-lite"/>
    </source>
</evidence>